<keyword evidence="2" id="KW-0732">Signal</keyword>
<dbReference type="Proteomes" id="UP000194218">
    <property type="component" value="Chromosome"/>
</dbReference>
<proteinExistence type="predicted"/>
<evidence type="ECO:0000256" key="2">
    <source>
        <dbReference type="SAM" id="SignalP"/>
    </source>
</evidence>
<dbReference type="AlphaFoldDB" id="A0A1W7CYE5"/>
<organism evidence="3 4">
    <name type="scientific">Streptomyces marincola</name>
    <dbReference type="NCBI Taxonomy" id="2878388"/>
    <lineage>
        <taxon>Bacteria</taxon>
        <taxon>Bacillati</taxon>
        <taxon>Actinomycetota</taxon>
        <taxon>Actinomycetes</taxon>
        <taxon>Kitasatosporales</taxon>
        <taxon>Streptomycetaceae</taxon>
        <taxon>Streptomyces</taxon>
    </lineage>
</organism>
<name>A0A1W7CYE5_9ACTN</name>
<keyword evidence="4" id="KW-1185">Reference proteome</keyword>
<evidence type="ECO:0000256" key="1">
    <source>
        <dbReference type="SAM" id="MobiDB-lite"/>
    </source>
</evidence>
<accession>A0A1W7CYE5</accession>
<sequence length="222" mass="23582">MTRTWLRSAGAAVAVLVLLGGTAGQAGAQVASYGGRDAQRCAAPGAATVVRPFEKVGVGQGMMMALIPSSDQKYVLADDTRESFRRAVRDAYQYGGADLADGRISASFSFKWHTPEQEVPNIVFSGAWRADCGPSRITIEFEGGSYEAELLRLPNRPGWGTYHADPGVRSLGNGDLVVTAYDAEGRVLDRMEFRGEQEEPGGPEGPEGPEEEGEEGSAAPLS</sequence>
<dbReference type="OrthoDB" id="4221186at2"/>
<evidence type="ECO:0008006" key="5">
    <source>
        <dbReference type="Google" id="ProtNLM"/>
    </source>
</evidence>
<reference evidence="3 4" key="1">
    <citation type="submission" date="2017-05" db="EMBL/GenBank/DDBJ databases">
        <title>Complete genome sequence of Streptomyces sp. SCSIO 03032 revealed the diverse biosynthetic pathways for its bioactive secondary metabolites.</title>
        <authorList>
            <person name="Ma L."/>
            <person name="Zhu Y."/>
            <person name="Zhang W."/>
            <person name="Zhang G."/>
            <person name="Tian X."/>
            <person name="Zhang S."/>
            <person name="Zhang C."/>
        </authorList>
    </citation>
    <scope>NUCLEOTIDE SEQUENCE [LARGE SCALE GENOMIC DNA]</scope>
    <source>
        <strain evidence="3 4">SCSIO 03032</strain>
    </source>
</reference>
<feature type="signal peptide" evidence="2">
    <location>
        <begin position="1"/>
        <end position="28"/>
    </location>
</feature>
<dbReference type="RefSeq" id="WP_086159738.1">
    <property type="nucleotide sequence ID" value="NZ_CP021121.1"/>
</dbReference>
<evidence type="ECO:0000313" key="3">
    <source>
        <dbReference type="EMBL" id="ARQ69871.1"/>
    </source>
</evidence>
<evidence type="ECO:0000313" key="4">
    <source>
        <dbReference type="Proteomes" id="UP000194218"/>
    </source>
</evidence>
<feature type="region of interest" description="Disordered" evidence="1">
    <location>
        <begin position="189"/>
        <end position="222"/>
    </location>
</feature>
<protein>
    <recommendedName>
        <fullName evidence="5">Lipoprotein</fullName>
    </recommendedName>
</protein>
<gene>
    <name evidence="3" type="ORF">CAG99_14240</name>
</gene>
<dbReference type="KEGG" id="smao:CAG99_14240"/>
<dbReference type="EMBL" id="CP021121">
    <property type="protein sequence ID" value="ARQ69871.1"/>
    <property type="molecule type" value="Genomic_DNA"/>
</dbReference>
<feature type="chain" id="PRO_5012506865" description="Lipoprotein" evidence="2">
    <location>
        <begin position="29"/>
        <end position="222"/>
    </location>
</feature>